<organism evidence="11 12">
    <name type="scientific">Roseiflexus castenholzii (strain DSM 13941 / HLO8)</name>
    <dbReference type="NCBI Taxonomy" id="383372"/>
    <lineage>
        <taxon>Bacteria</taxon>
        <taxon>Bacillati</taxon>
        <taxon>Chloroflexota</taxon>
        <taxon>Chloroflexia</taxon>
        <taxon>Chloroflexales</taxon>
        <taxon>Roseiflexineae</taxon>
        <taxon>Roseiflexaceae</taxon>
        <taxon>Roseiflexus</taxon>
    </lineage>
</organism>
<dbReference type="NCBIfam" id="NF011079">
    <property type="entry name" value="PRK14508.1-2"/>
    <property type="match status" value="1"/>
</dbReference>
<evidence type="ECO:0000256" key="10">
    <source>
        <dbReference type="RuleBase" id="RU361207"/>
    </source>
</evidence>
<reference evidence="11 12" key="1">
    <citation type="submission" date="2007-08" db="EMBL/GenBank/DDBJ databases">
        <title>Complete sequence of Roseiflexus castenholzii DSM 13941.</title>
        <authorList>
            <consortium name="US DOE Joint Genome Institute"/>
            <person name="Copeland A."/>
            <person name="Lucas S."/>
            <person name="Lapidus A."/>
            <person name="Barry K."/>
            <person name="Glavina del Rio T."/>
            <person name="Dalin E."/>
            <person name="Tice H."/>
            <person name="Pitluck S."/>
            <person name="Thompson L.S."/>
            <person name="Brettin T."/>
            <person name="Bruce D."/>
            <person name="Detter J.C."/>
            <person name="Han C."/>
            <person name="Tapia R."/>
            <person name="Schmutz J."/>
            <person name="Larimer F."/>
            <person name="Land M."/>
            <person name="Hauser L."/>
            <person name="Kyrpides N."/>
            <person name="Mikhailova N."/>
            <person name="Bryant D.A."/>
            <person name="Hanada S."/>
            <person name="Tsukatani Y."/>
            <person name="Richardson P."/>
        </authorList>
    </citation>
    <scope>NUCLEOTIDE SEQUENCE [LARGE SCALE GENOMIC DNA]</scope>
    <source>
        <strain evidence="12">DSM 13941 / HLO8</strain>
    </source>
</reference>
<comment type="similarity">
    <text evidence="2 10">Belongs to the disproportionating enzyme family.</text>
</comment>
<evidence type="ECO:0000256" key="3">
    <source>
        <dbReference type="ARBA" id="ARBA00012560"/>
    </source>
</evidence>
<dbReference type="HOGENOM" id="CLU_014132_1_0_0"/>
<dbReference type="STRING" id="383372.Rcas_2645"/>
<evidence type="ECO:0000256" key="6">
    <source>
        <dbReference type="ARBA" id="ARBA00022679"/>
    </source>
</evidence>
<protein>
    <recommendedName>
        <fullName evidence="4 10">4-alpha-glucanotransferase</fullName>
        <ecNumber evidence="3 10">2.4.1.25</ecNumber>
    </recommendedName>
    <alternativeName>
        <fullName evidence="8 10">Amylomaltase</fullName>
    </alternativeName>
    <alternativeName>
        <fullName evidence="9 10">Disproportionating enzyme</fullName>
    </alternativeName>
</protein>
<dbReference type="CAZy" id="GH77">
    <property type="family name" value="Glycoside Hydrolase Family 77"/>
</dbReference>
<sequence length="516" mass="57938">MNRQRASGILLHPTSLPSRWGIGDLGDSAYDFADLLAAAGQRIWQVMPLGPTGYGDSPYQSFSAFAGNPLLINFDILLEEALLAPSDLADAPILPDTAVDYGAVIPFKQRMLRRAFARFQQGFADHLRPDFEAFCETQASWLNDYALFAALKSANGGGSWSSWDAGLRSRDPAALDAARRTYADEIAYQCFIQYLFFDQWLALKKYVNDLGIQMMGDIPIFVAYDSADVWAHPELFFLDQEGRPTVVAGVPPDYFSATGQLWGNPLYRWDVLRERGYDWWIERFRATLTLVDIVRVDHFRGFAAYWEVPADEETAVNGRWIEGPGADLFEAVERALGALPIVAEDLGVITPDVEALRDRFGFPGMRVLQFAFGGKADQPYLPHNHIQRCVVYTGTHDNDTTLGWWRTASEKERRHVQLYLGRSGDDIAWDFIRAALSSVADTAIIPLQDVLSLGSEARMNTPGRPGGNWTWRFSLHQLTPAIISRLKELTMLYGRYVEPAPAEQETDQVDEQSVYT</sequence>
<evidence type="ECO:0000256" key="2">
    <source>
        <dbReference type="ARBA" id="ARBA00005684"/>
    </source>
</evidence>
<keyword evidence="12" id="KW-1185">Reference proteome</keyword>
<dbReference type="GO" id="GO:0005975">
    <property type="term" value="P:carbohydrate metabolic process"/>
    <property type="evidence" value="ECO:0007669"/>
    <property type="project" value="InterPro"/>
</dbReference>
<dbReference type="Gene3D" id="3.20.20.80">
    <property type="entry name" value="Glycosidases"/>
    <property type="match status" value="1"/>
</dbReference>
<evidence type="ECO:0000256" key="5">
    <source>
        <dbReference type="ARBA" id="ARBA00022676"/>
    </source>
</evidence>
<evidence type="ECO:0000313" key="11">
    <source>
        <dbReference type="EMBL" id="ABU58717.1"/>
    </source>
</evidence>
<name>A7NMF5_ROSCS</name>
<dbReference type="OrthoDB" id="9811841at2"/>
<dbReference type="InterPro" id="IPR017853">
    <property type="entry name" value="GH"/>
</dbReference>
<dbReference type="eggNOG" id="COG1640">
    <property type="taxonomic scope" value="Bacteria"/>
</dbReference>
<gene>
    <name evidence="11" type="ordered locus">Rcas_2645</name>
</gene>
<dbReference type="KEGG" id="rca:Rcas_2645"/>
<evidence type="ECO:0000256" key="4">
    <source>
        <dbReference type="ARBA" id="ARBA00020295"/>
    </source>
</evidence>
<evidence type="ECO:0000256" key="9">
    <source>
        <dbReference type="ARBA" id="ARBA00031501"/>
    </source>
</evidence>
<dbReference type="Pfam" id="PF02446">
    <property type="entry name" value="Glyco_hydro_77"/>
    <property type="match status" value="1"/>
</dbReference>
<dbReference type="RefSeq" id="WP_012121141.1">
    <property type="nucleotide sequence ID" value="NC_009767.1"/>
</dbReference>
<dbReference type="SUPFAM" id="SSF51445">
    <property type="entry name" value="(Trans)glycosidases"/>
    <property type="match status" value="1"/>
</dbReference>
<dbReference type="PANTHER" id="PTHR32438:SF5">
    <property type="entry name" value="4-ALPHA-GLUCANOTRANSFERASE DPE1, CHLOROPLASTIC_AMYLOPLASTIC"/>
    <property type="match status" value="1"/>
</dbReference>
<dbReference type="NCBIfam" id="TIGR00217">
    <property type="entry name" value="malQ"/>
    <property type="match status" value="1"/>
</dbReference>
<dbReference type="Proteomes" id="UP000000263">
    <property type="component" value="Chromosome"/>
</dbReference>
<dbReference type="EMBL" id="CP000804">
    <property type="protein sequence ID" value="ABU58717.1"/>
    <property type="molecule type" value="Genomic_DNA"/>
</dbReference>
<dbReference type="InterPro" id="IPR003385">
    <property type="entry name" value="Glyco_hydro_77"/>
</dbReference>
<comment type="catalytic activity">
    <reaction evidence="1 10">
        <text>Transfers a segment of a (1-&gt;4)-alpha-D-glucan to a new position in an acceptor, which may be glucose or a (1-&gt;4)-alpha-D-glucan.</text>
        <dbReference type="EC" id="2.4.1.25"/>
    </reaction>
</comment>
<evidence type="ECO:0000256" key="8">
    <source>
        <dbReference type="ARBA" id="ARBA00031423"/>
    </source>
</evidence>
<proteinExistence type="inferred from homology"/>
<evidence type="ECO:0000256" key="7">
    <source>
        <dbReference type="ARBA" id="ARBA00023277"/>
    </source>
</evidence>
<evidence type="ECO:0000313" key="12">
    <source>
        <dbReference type="Proteomes" id="UP000000263"/>
    </source>
</evidence>
<keyword evidence="7 10" id="KW-0119">Carbohydrate metabolism</keyword>
<dbReference type="AlphaFoldDB" id="A7NMF5"/>
<dbReference type="NCBIfam" id="NF011080">
    <property type="entry name" value="PRK14508.1-3"/>
    <property type="match status" value="1"/>
</dbReference>
<evidence type="ECO:0000256" key="1">
    <source>
        <dbReference type="ARBA" id="ARBA00000439"/>
    </source>
</evidence>
<accession>A7NMF5</accession>
<dbReference type="GO" id="GO:0004134">
    <property type="term" value="F:4-alpha-glucanotransferase activity"/>
    <property type="evidence" value="ECO:0007669"/>
    <property type="project" value="UniProtKB-EC"/>
</dbReference>
<keyword evidence="6 10" id="KW-0808">Transferase</keyword>
<keyword evidence="5 10" id="KW-0328">Glycosyltransferase</keyword>
<dbReference type="EC" id="2.4.1.25" evidence="3 10"/>
<dbReference type="PANTHER" id="PTHR32438">
    <property type="entry name" value="4-ALPHA-GLUCANOTRANSFERASE DPE1, CHLOROPLASTIC/AMYLOPLASTIC"/>
    <property type="match status" value="1"/>
</dbReference>